<dbReference type="OMA" id="IQVHGWT"/>
<evidence type="ECO:0000259" key="3">
    <source>
        <dbReference type="PROSITE" id="PS50056"/>
    </source>
</evidence>
<reference evidence="4" key="1">
    <citation type="submission" date="2015-07" db="EMBL/GenBank/DDBJ databases">
        <title>MeaNS - Measles Nucleotide Surveillance Program.</title>
        <authorList>
            <person name="Tran T."/>
            <person name="Druce J."/>
        </authorList>
    </citation>
    <scope>NUCLEOTIDE SEQUENCE</scope>
    <source>
        <strain evidence="4">UCB-OBI-ISO-001</strain>
        <tissue evidence="4">Gonad</tissue>
    </source>
</reference>
<keyword evidence="1" id="KW-0378">Hydrolase</keyword>
<dbReference type="AlphaFoldDB" id="A0A0L8FMX0"/>
<dbReference type="PANTHER" id="PTHR23339">
    <property type="entry name" value="TYROSINE SPECIFIC PROTEIN PHOSPHATASE AND DUAL SPECIFICITY PROTEIN PHOSPHATASE"/>
    <property type="match status" value="1"/>
</dbReference>
<dbReference type="CDD" id="cd14500">
    <property type="entry name" value="PTP-IVa"/>
    <property type="match status" value="1"/>
</dbReference>
<feature type="domain" description="Tyrosine-protein phosphatase" evidence="2">
    <location>
        <begin position="10"/>
        <end position="163"/>
    </location>
</feature>
<dbReference type="EMBL" id="KQ428965">
    <property type="protein sequence ID" value="KOF65750.1"/>
    <property type="molecule type" value="Genomic_DNA"/>
</dbReference>
<organism evidence="4">
    <name type="scientific">Octopus bimaculoides</name>
    <name type="common">California two-spotted octopus</name>
    <dbReference type="NCBI Taxonomy" id="37653"/>
    <lineage>
        <taxon>Eukaryota</taxon>
        <taxon>Metazoa</taxon>
        <taxon>Spiralia</taxon>
        <taxon>Lophotrochozoa</taxon>
        <taxon>Mollusca</taxon>
        <taxon>Cephalopoda</taxon>
        <taxon>Coleoidea</taxon>
        <taxon>Octopodiformes</taxon>
        <taxon>Octopoda</taxon>
        <taxon>Incirrata</taxon>
        <taxon>Octopodidae</taxon>
        <taxon>Octopus</taxon>
    </lineage>
</organism>
<dbReference type="GO" id="GO:0016791">
    <property type="term" value="F:phosphatase activity"/>
    <property type="evidence" value="ECO:0007669"/>
    <property type="project" value="UniProtKB-ARBA"/>
</dbReference>
<dbReference type="InterPro" id="IPR000387">
    <property type="entry name" value="Tyr_Pase_dom"/>
</dbReference>
<dbReference type="OrthoDB" id="5632at2759"/>
<dbReference type="InterPro" id="IPR029021">
    <property type="entry name" value="Prot-tyrosine_phosphatase-like"/>
</dbReference>
<evidence type="ECO:0000256" key="1">
    <source>
        <dbReference type="ARBA" id="ARBA00022801"/>
    </source>
</evidence>
<evidence type="ECO:0000259" key="2">
    <source>
        <dbReference type="PROSITE" id="PS50054"/>
    </source>
</evidence>
<evidence type="ECO:0000313" key="4">
    <source>
        <dbReference type="EMBL" id="KOF65750.1"/>
    </source>
</evidence>
<dbReference type="InterPro" id="IPR050561">
    <property type="entry name" value="PTP"/>
</dbReference>
<dbReference type="FunFam" id="3.90.190.10:FF:000081">
    <property type="entry name" value="Tyrosine phosphatase type IVA"/>
    <property type="match status" value="1"/>
</dbReference>
<dbReference type="InterPro" id="IPR057023">
    <property type="entry name" value="PTP-SAK"/>
</dbReference>
<dbReference type="KEGG" id="obi:106882466"/>
<dbReference type="STRING" id="37653.A0A0L8FMX0"/>
<proteinExistence type="predicted"/>
<protein>
    <submittedName>
        <fullName evidence="4">Uncharacterized protein</fullName>
    </submittedName>
</protein>
<dbReference type="Gene3D" id="3.90.190.10">
    <property type="entry name" value="Protein tyrosine phosphatase superfamily"/>
    <property type="match status" value="1"/>
</dbReference>
<dbReference type="PROSITE" id="PS50056">
    <property type="entry name" value="TYR_PHOSPHATASE_2"/>
    <property type="match status" value="1"/>
</dbReference>
<dbReference type="PROSITE" id="PS50054">
    <property type="entry name" value="TYR_PHOSPHATASE_DUAL"/>
    <property type="match status" value="1"/>
</dbReference>
<gene>
    <name evidence="4" type="ORF">OCBIM_22014490mg</name>
</gene>
<dbReference type="InterPro" id="IPR020422">
    <property type="entry name" value="TYR_PHOSPHATASE_DUAL_dom"/>
</dbReference>
<name>A0A0L8FMX0_OCTBM</name>
<dbReference type="SUPFAM" id="SSF52799">
    <property type="entry name" value="(Phosphotyrosine protein) phosphatases II"/>
    <property type="match status" value="1"/>
</dbReference>
<accession>A0A0L8FMX0</accession>
<dbReference type="Pfam" id="PF22784">
    <property type="entry name" value="PTP-SAK"/>
    <property type="match status" value="1"/>
</dbReference>
<sequence length="172" mass="19736">MRATRAIKPEPAEISHKHMRFLIMDRPTDGTLDKFIEELKSRGAKDVVRVCEPTYSTEKLNSEGIKVYDWKFDDGSHPPMDVIDDWLNLLKARFREDPGCCVAVHCVAGLGRAPVLVALALTECGMKYEDAVELIRTKRRGAINAKQLQWLEHYRPKSRLKMKNSHKRCCIN</sequence>
<feature type="domain" description="Tyrosine specific protein phosphatases" evidence="3">
    <location>
        <begin position="84"/>
        <end position="150"/>
    </location>
</feature>